<accession>A0ABW5K6G9</accession>
<dbReference type="RefSeq" id="WP_379906029.1">
    <property type="nucleotide sequence ID" value="NZ_JBHULM010000044.1"/>
</dbReference>
<keyword evidence="2" id="KW-1185">Reference proteome</keyword>
<proteinExistence type="predicted"/>
<evidence type="ECO:0000313" key="2">
    <source>
        <dbReference type="Proteomes" id="UP001597467"/>
    </source>
</evidence>
<protein>
    <submittedName>
        <fullName evidence="1">Uncharacterized protein</fullName>
    </submittedName>
</protein>
<sequence>MGEYSKIELALLEKFTEAIDSCIGVKSYSQTDKDKMMFASCVNEEEKNDFTKSEIKKMQKKLAKCNPDIAEFLRCYINLSEFDMAGDSIDDYRKRLVRNFLSGEINEVLDVLKLKFKTLKSIEEIYYSYWEEIIEDGEYGIDSKFMNHFIKYMALAERLNTFKSFLEYHNKENESEETNEIYDLLDTIRTKDHTDLQLYDIVKERTQLNKDALQYLYKDIEVYLFGEKDDYECQYSEEETKQAIEDLKAKGHTEDDLIMLGYITKGKAFDIETKDMTLDYIYINKEKIFFPLEFFPIYQLQGLINSELNKIKEKEELLNPHIKGTPKLKTDLSVPQLSLVFKMINDLKPKVFNTKSDAELFRFISANFQTKKSTEKGISTQKLRNEFNNPDFKAIEFWEKHLHTMLSELRKLK</sequence>
<name>A0ABW5K6G9_9FLAO</name>
<gene>
    <name evidence="1" type="ORF">ACFSSB_15745</name>
</gene>
<evidence type="ECO:0000313" key="1">
    <source>
        <dbReference type="EMBL" id="MFD2543780.1"/>
    </source>
</evidence>
<organism evidence="1 2">
    <name type="scientific">Lacinutrix gracilariae</name>
    <dbReference type="NCBI Taxonomy" id="1747198"/>
    <lineage>
        <taxon>Bacteria</taxon>
        <taxon>Pseudomonadati</taxon>
        <taxon>Bacteroidota</taxon>
        <taxon>Flavobacteriia</taxon>
        <taxon>Flavobacteriales</taxon>
        <taxon>Flavobacteriaceae</taxon>
        <taxon>Lacinutrix</taxon>
    </lineage>
</organism>
<reference evidence="2" key="1">
    <citation type="journal article" date="2019" name="Int. J. Syst. Evol. Microbiol.">
        <title>The Global Catalogue of Microorganisms (GCM) 10K type strain sequencing project: providing services to taxonomists for standard genome sequencing and annotation.</title>
        <authorList>
            <consortium name="The Broad Institute Genomics Platform"/>
            <consortium name="The Broad Institute Genome Sequencing Center for Infectious Disease"/>
            <person name="Wu L."/>
            <person name="Ma J."/>
        </authorList>
    </citation>
    <scope>NUCLEOTIDE SEQUENCE [LARGE SCALE GENOMIC DNA]</scope>
    <source>
        <strain evidence="2">KCTC 42808</strain>
    </source>
</reference>
<dbReference type="EMBL" id="JBHULM010000044">
    <property type="protein sequence ID" value="MFD2543780.1"/>
    <property type="molecule type" value="Genomic_DNA"/>
</dbReference>
<dbReference type="Proteomes" id="UP001597467">
    <property type="component" value="Unassembled WGS sequence"/>
</dbReference>
<comment type="caution">
    <text evidence="1">The sequence shown here is derived from an EMBL/GenBank/DDBJ whole genome shotgun (WGS) entry which is preliminary data.</text>
</comment>